<evidence type="ECO:0000313" key="12">
    <source>
        <dbReference type="Proteomes" id="UP000009326"/>
    </source>
</evidence>
<dbReference type="InterPro" id="IPR007329">
    <property type="entry name" value="FMN-bd"/>
</dbReference>
<evidence type="ECO:0000256" key="4">
    <source>
        <dbReference type="ARBA" id="ARBA00015872"/>
    </source>
</evidence>
<dbReference type="InterPro" id="IPR036188">
    <property type="entry name" value="FAD/NAD-bd_sf"/>
</dbReference>
<comment type="cofactor">
    <cofactor evidence="1">
        <name>FMN</name>
        <dbReference type="ChEBI" id="CHEBI:58210"/>
    </cofactor>
</comment>
<keyword evidence="7" id="KW-0560">Oxidoreductase</keyword>
<feature type="domain" description="FMN-binding" evidence="9">
    <location>
        <begin position="12"/>
        <end position="85"/>
    </location>
</feature>
<accession>I7J1W4</accession>
<dbReference type="InterPro" id="IPR003953">
    <property type="entry name" value="FAD-dep_OxRdtase_2_FAD-bd"/>
</dbReference>
<evidence type="ECO:0000313" key="11">
    <source>
        <dbReference type="EMBL" id="KRN11460.1"/>
    </source>
</evidence>
<dbReference type="Gene3D" id="3.90.700.10">
    <property type="entry name" value="Succinate dehydrogenase/fumarate reductase flavoprotein, catalytic domain"/>
    <property type="match status" value="1"/>
</dbReference>
<dbReference type="Proteomes" id="UP000051521">
    <property type="component" value="Unassembled WGS sequence"/>
</dbReference>
<dbReference type="Pfam" id="PF04205">
    <property type="entry name" value="FMN_bind"/>
    <property type="match status" value="1"/>
</dbReference>
<dbReference type="STRING" id="1423751.FC38_GL000808"/>
<dbReference type="SUPFAM" id="SSF51905">
    <property type="entry name" value="FAD/NAD(P)-binding domain"/>
    <property type="match status" value="1"/>
</dbReference>
<evidence type="ECO:0000256" key="3">
    <source>
        <dbReference type="ARBA" id="ARBA00013137"/>
    </source>
</evidence>
<evidence type="ECO:0000313" key="10">
    <source>
        <dbReference type="EMBL" id="CCI86512.1"/>
    </source>
</evidence>
<dbReference type="SUPFAM" id="SSF56425">
    <property type="entry name" value="Succinate dehydrogenase/fumarate reductase flavoprotein, catalytic domain"/>
    <property type="match status" value="1"/>
</dbReference>
<evidence type="ECO:0000259" key="9">
    <source>
        <dbReference type="SMART" id="SM00900"/>
    </source>
</evidence>
<evidence type="ECO:0000256" key="6">
    <source>
        <dbReference type="ARBA" id="ARBA00022827"/>
    </source>
</evidence>
<comment type="catalytic activity">
    <reaction evidence="8">
        <text>dihydrourocanate + A = urocanate + AH2</text>
        <dbReference type="Rhea" id="RHEA:36059"/>
        <dbReference type="ChEBI" id="CHEBI:13193"/>
        <dbReference type="ChEBI" id="CHEBI:17499"/>
        <dbReference type="ChEBI" id="CHEBI:27247"/>
        <dbReference type="ChEBI" id="CHEBI:72991"/>
        <dbReference type="EC" id="1.3.99.33"/>
    </reaction>
</comment>
<comment type="cofactor">
    <cofactor evidence="2">
        <name>FAD</name>
        <dbReference type="ChEBI" id="CHEBI:57692"/>
    </cofactor>
</comment>
<keyword evidence="5" id="KW-0285">Flavoprotein</keyword>
<dbReference type="EC" id="1.3.99.33" evidence="3"/>
<dbReference type="GO" id="GO:0016020">
    <property type="term" value="C:membrane"/>
    <property type="evidence" value="ECO:0007669"/>
    <property type="project" value="InterPro"/>
</dbReference>
<name>I7J1W4_9LACO</name>
<proteinExistence type="predicted"/>
<dbReference type="PANTHER" id="PTHR43400:SF10">
    <property type="entry name" value="3-OXOSTEROID 1-DEHYDROGENASE"/>
    <property type="match status" value="1"/>
</dbReference>
<organism evidence="10 12">
    <name type="scientific">Lactobacillus gigeriorum DSM 23908 = CRBIP 24.85</name>
    <dbReference type="NCBI Taxonomy" id="1423751"/>
    <lineage>
        <taxon>Bacteria</taxon>
        <taxon>Bacillati</taxon>
        <taxon>Bacillota</taxon>
        <taxon>Bacilli</taxon>
        <taxon>Lactobacillales</taxon>
        <taxon>Lactobacillaceae</taxon>
        <taxon>Lactobacillus</taxon>
    </lineage>
</organism>
<dbReference type="Proteomes" id="UP000009326">
    <property type="component" value="Unassembled WGS sequence"/>
</dbReference>
<evidence type="ECO:0000256" key="8">
    <source>
        <dbReference type="ARBA" id="ARBA00049922"/>
    </source>
</evidence>
<reference evidence="11 13" key="2">
    <citation type="journal article" date="2015" name="Genome Announc.">
        <title>Expanding the biotechnology potential of lactobacilli through comparative genomics of 213 strains and associated genera.</title>
        <authorList>
            <person name="Sun Z."/>
            <person name="Harris H.M."/>
            <person name="McCann A."/>
            <person name="Guo C."/>
            <person name="Argimon S."/>
            <person name="Zhang W."/>
            <person name="Yang X."/>
            <person name="Jeffery I.B."/>
            <person name="Cooney J.C."/>
            <person name="Kagawa T.F."/>
            <person name="Liu W."/>
            <person name="Song Y."/>
            <person name="Salvetti E."/>
            <person name="Wrobel A."/>
            <person name="Rasinkangas P."/>
            <person name="Parkhill J."/>
            <person name="Rea M.C."/>
            <person name="O'Sullivan O."/>
            <person name="Ritari J."/>
            <person name="Douillard F.P."/>
            <person name="Paul Ross R."/>
            <person name="Yang R."/>
            <person name="Briner A.E."/>
            <person name="Felis G.E."/>
            <person name="de Vos W.M."/>
            <person name="Barrangou R."/>
            <person name="Klaenhammer T.R."/>
            <person name="Caufield P.W."/>
            <person name="Cui Y."/>
            <person name="Zhang H."/>
            <person name="O'Toole P.W."/>
        </authorList>
    </citation>
    <scope>NUCLEOTIDE SEQUENCE [LARGE SCALE GENOMIC DNA]</scope>
    <source>
        <strain evidence="11 13">DSM 23908</strain>
    </source>
</reference>
<dbReference type="PATRIC" id="fig|1423751.3.peg.835"/>
<sequence>MKNGKYFEQAEGIDRPINLSIEINNGKIVKIASESNNISDLEKNTLDKMTNRIIEKQSVSVDVVSGATVSSKGILAATKQAIVDAEGNPENFEKTSMQKSDVEEKGDYQKWIKKPEKIAKTIDTDLAIVGSGIAGLAAAVQAGEDHVKTIVLEKNGFVGGNGSGVEGMLGAETKMQKAAGITFAKEEVVKNELETIQYQADGSFWVDLVGHTADNIDWLIKNGVQFEAVDDYHHTCPLPTFHWFKDGRGATGYIPYMKKRALELGVEILTSSPAIGLIYDQGVVKGVYAKIEDDVVQINSKAVIFASGGFGQDRELVAREGWNVDNMLIVGMTGSTGDAYKMAMAVGAKDTLQNSAPLITNFVKALPLGNGRDLLAGGPALWVNQDGVRFTDESITDRNAILQSQPFKSIKNGYLVFNRKMFAEYEDNLQDLSLEEQKSMKGIDELNHHDREQALRILDRCVKTNESNSLFEADSLEELADRIGLPKKAFVDQVHRYNEFCKQGEDHEFGKEQKYLVPIEEGPYYIARLDQSLAISIGGIGENRNFEVIDNNWNKIPGLYAAGIDSAMQYKNIYTINLGGSCCAHCVNSGRYSVKNAEKYLQNMN</sequence>
<dbReference type="InterPro" id="IPR050315">
    <property type="entry name" value="FAD-oxidoreductase_2"/>
</dbReference>
<dbReference type="PANTHER" id="PTHR43400">
    <property type="entry name" value="FUMARATE REDUCTASE"/>
    <property type="match status" value="1"/>
</dbReference>
<dbReference type="OrthoDB" id="9806724at2"/>
<dbReference type="InterPro" id="IPR027477">
    <property type="entry name" value="Succ_DH/fumarate_Rdtase_cat_sf"/>
</dbReference>
<dbReference type="GO" id="GO:0033765">
    <property type="term" value="F:steroid dehydrogenase activity, acting on the CH-CH group of donors"/>
    <property type="evidence" value="ECO:0007669"/>
    <property type="project" value="UniProtKB-ARBA"/>
</dbReference>
<dbReference type="EMBL" id="CAKC01000024">
    <property type="protein sequence ID" value="CCI86512.1"/>
    <property type="molecule type" value="Genomic_DNA"/>
</dbReference>
<comment type="caution">
    <text evidence="10">The sequence shown here is derived from an EMBL/GenBank/DDBJ whole genome shotgun (WGS) entry which is preliminary data.</text>
</comment>
<dbReference type="Gene3D" id="3.50.50.60">
    <property type="entry name" value="FAD/NAD(P)-binding domain"/>
    <property type="match status" value="1"/>
</dbReference>
<reference evidence="10 12" key="1">
    <citation type="submission" date="2012-06" db="EMBL/GenBank/DDBJ databases">
        <title>Draft genome sequence of Lactobacillus gigeriorum CRBIP 24.85T, isolated from chicken crop.</title>
        <authorList>
            <person name="Cousin S."/>
            <person name="Ma L."/>
            <person name="Creno S."/>
            <person name="Clermont D."/>
            <person name="Loux V."/>
            <person name="Bizet C."/>
            <person name="Bouchier C."/>
        </authorList>
    </citation>
    <scope>NUCLEOTIDE SEQUENCE [LARGE SCALE GENOMIC DNA]</scope>
    <source>
        <strain evidence="12">CRBIP 24.85T</strain>
        <strain evidence="10">Type strain: CRBIP 24.85</strain>
    </source>
</reference>
<dbReference type="SMART" id="SM00900">
    <property type="entry name" value="FMN_bind"/>
    <property type="match status" value="1"/>
</dbReference>
<evidence type="ECO:0000313" key="13">
    <source>
        <dbReference type="Proteomes" id="UP000051521"/>
    </source>
</evidence>
<gene>
    <name evidence="10" type="ORF">BN52_07920</name>
    <name evidence="11" type="ORF">FC38_GL000808</name>
</gene>
<keyword evidence="6" id="KW-0274">FAD</keyword>
<dbReference type="EMBL" id="AYZO01000022">
    <property type="protein sequence ID" value="KRN11460.1"/>
    <property type="molecule type" value="Genomic_DNA"/>
</dbReference>
<dbReference type="GO" id="GO:0010181">
    <property type="term" value="F:FMN binding"/>
    <property type="evidence" value="ECO:0007669"/>
    <property type="project" value="InterPro"/>
</dbReference>
<dbReference type="Gene3D" id="3.90.1010.20">
    <property type="match status" value="1"/>
</dbReference>
<dbReference type="Pfam" id="PF00890">
    <property type="entry name" value="FAD_binding_2"/>
    <property type="match status" value="1"/>
</dbReference>
<dbReference type="GO" id="GO:0008202">
    <property type="term" value="P:steroid metabolic process"/>
    <property type="evidence" value="ECO:0007669"/>
    <property type="project" value="UniProtKB-ARBA"/>
</dbReference>
<protein>
    <recommendedName>
        <fullName evidence="4">Urocanate reductase</fullName>
        <ecNumber evidence="3">1.3.99.33</ecNumber>
    </recommendedName>
</protein>
<dbReference type="AlphaFoldDB" id="I7J1W4"/>
<evidence type="ECO:0000256" key="2">
    <source>
        <dbReference type="ARBA" id="ARBA00001974"/>
    </source>
</evidence>
<keyword evidence="13" id="KW-1185">Reference proteome</keyword>
<evidence type="ECO:0000256" key="5">
    <source>
        <dbReference type="ARBA" id="ARBA00022630"/>
    </source>
</evidence>
<evidence type="ECO:0000256" key="7">
    <source>
        <dbReference type="ARBA" id="ARBA00023002"/>
    </source>
</evidence>
<evidence type="ECO:0000256" key="1">
    <source>
        <dbReference type="ARBA" id="ARBA00001917"/>
    </source>
</evidence>
<dbReference type="RefSeq" id="WP_008472472.1">
    <property type="nucleotide sequence ID" value="NZ_AYZO01000022.1"/>
</dbReference>